<dbReference type="PANTHER" id="PTHR31460:SF3">
    <property type="entry name" value="MESOCENTIN"/>
    <property type="match status" value="1"/>
</dbReference>
<feature type="chain" id="PRO_5020330005" evidence="1">
    <location>
        <begin position="23"/>
        <end position="304"/>
    </location>
</feature>
<dbReference type="EMBL" id="SOCP01000024">
    <property type="protein sequence ID" value="TDV39993.1"/>
    <property type="molecule type" value="Genomic_DNA"/>
</dbReference>
<name>A0A4R7UTK9_9PSEU</name>
<protein>
    <submittedName>
        <fullName evidence="3">Sugar lactone lactonase YvrE</fullName>
    </submittedName>
</protein>
<feature type="domain" description="SMP-30/Gluconolactonase/LRE-like region" evidence="2">
    <location>
        <begin position="39"/>
        <end position="266"/>
    </location>
</feature>
<dbReference type="OrthoDB" id="504981at2"/>
<evidence type="ECO:0000259" key="2">
    <source>
        <dbReference type="Pfam" id="PF08450"/>
    </source>
</evidence>
<comment type="caution">
    <text evidence="3">The sequence shown here is derived from an EMBL/GenBank/DDBJ whole genome shotgun (WGS) entry which is preliminary data.</text>
</comment>
<gene>
    <name evidence="3" type="ORF">CLV71_12410</name>
</gene>
<keyword evidence="1" id="KW-0732">Signal</keyword>
<dbReference type="Pfam" id="PF08450">
    <property type="entry name" value="SGL"/>
    <property type="match status" value="1"/>
</dbReference>
<dbReference type="PANTHER" id="PTHR31460">
    <property type="match status" value="1"/>
</dbReference>
<dbReference type="InterPro" id="IPR011042">
    <property type="entry name" value="6-blade_b-propeller_TolB-like"/>
</dbReference>
<dbReference type="InterPro" id="IPR013658">
    <property type="entry name" value="SGL"/>
</dbReference>
<reference evidence="3 4" key="1">
    <citation type="submission" date="2019-03" db="EMBL/GenBank/DDBJ databases">
        <title>Genomic Encyclopedia of Archaeal and Bacterial Type Strains, Phase II (KMG-II): from individual species to whole genera.</title>
        <authorList>
            <person name="Goeker M."/>
        </authorList>
    </citation>
    <scope>NUCLEOTIDE SEQUENCE [LARGE SCALE GENOMIC DNA]</scope>
    <source>
        <strain evidence="3 4">DSM 45499</strain>
    </source>
</reference>
<sequence>MRSLLITAALVAGLVGAAPAEATTHGLPPVLTVAAENLFPEGVAWDPTRQSLLVGSFTQPGLISAVGRDGVRRTVVSEPDLPGFVGLKVDAARHRIVATSGSPFAPGTSFLATYDLRTGVREQLVDLSGDGHAVNDVVLDPAGNAYVTDTGAGAVYEVSLSGNVTTLVSDRRLTPSPGANGIVWHPGGYLVVGNYTTGKLYRLSRGRLTELAAPPLVGADGLALRPDGTLVVVTNTLSRLPGSATAVHELRLVGNRAVPVRTKPLPDPAPTTAAVTPYGTYVVDGRIDRFIAGETVTDFVLRRV</sequence>
<keyword evidence="4" id="KW-1185">Reference proteome</keyword>
<dbReference type="InterPro" id="IPR053224">
    <property type="entry name" value="Sensory_adhesion_molecule"/>
</dbReference>
<dbReference type="SUPFAM" id="SSF101898">
    <property type="entry name" value="NHL repeat"/>
    <property type="match status" value="1"/>
</dbReference>
<evidence type="ECO:0000256" key="1">
    <source>
        <dbReference type="SAM" id="SignalP"/>
    </source>
</evidence>
<dbReference type="RefSeq" id="WP_133908445.1">
    <property type="nucleotide sequence ID" value="NZ_SOCP01000024.1"/>
</dbReference>
<dbReference type="AlphaFoldDB" id="A0A4R7UTK9"/>
<dbReference type="Proteomes" id="UP000294927">
    <property type="component" value="Unassembled WGS sequence"/>
</dbReference>
<evidence type="ECO:0000313" key="3">
    <source>
        <dbReference type="EMBL" id="TDV39993.1"/>
    </source>
</evidence>
<evidence type="ECO:0000313" key="4">
    <source>
        <dbReference type="Proteomes" id="UP000294927"/>
    </source>
</evidence>
<accession>A0A4R7UTK9</accession>
<proteinExistence type="predicted"/>
<feature type="signal peptide" evidence="1">
    <location>
        <begin position="1"/>
        <end position="22"/>
    </location>
</feature>
<dbReference type="Gene3D" id="2.120.10.30">
    <property type="entry name" value="TolB, C-terminal domain"/>
    <property type="match status" value="1"/>
</dbReference>
<organism evidence="3 4">
    <name type="scientific">Actinophytocola oryzae</name>
    <dbReference type="NCBI Taxonomy" id="502181"/>
    <lineage>
        <taxon>Bacteria</taxon>
        <taxon>Bacillati</taxon>
        <taxon>Actinomycetota</taxon>
        <taxon>Actinomycetes</taxon>
        <taxon>Pseudonocardiales</taxon>
        <taxon>Pseudonocardiaceae</taxon>
    </lineage>
</organism>